<keyword evidence="1" id="KW-0472">Membrane</keyword>
<evidence type="ECO:0000256" key="1">
    <source>
        <dbReference type="SAM" id="Phobius"/>
    </source>
</evidence>
<accession>A0A482PQD5</accession>
<reference evidence="2" key="1">
    <citation type="submission" date="2019-03" db="EMBL/GenBank/DDBJ databases">
        <title>Complete genome sequence of enteropathogenic Citrobacter rodentium strain DBS100.</title>
        <authorList>
            <person name="Popov G."/>
            <person name="Fiebig A."/>
            <person name="Shideler S."/>
            <person name="Coombes B."/>
            <person name="Savchenko A."/>
        </authorList>
    </citation>
    <scope>NUCLEOTIDE SEQUENCE</scope>
    <source>
        <strain evidence="2">DBS100</strain>
    </source>
</reference>
<dbReference type="AlphaFoldDB" id="A0A482PQD5"/>
<dbReference type="EMBL" id="CP038008">
    <property type="protein sequence ID" value="QBY29846.1"/>
    <property type="molecule type" value="Genomic_DNA"/>
</dbReference>
<feature type="transmembrane region" description="Helical" evidence="1">
    <location>
        <begin position="77"/>
        <end position="97"/>
    </location>
</feature>
<dbReference type="RefSeq" id="WP_012907534.1">
    <property type="nucleotide sequence ID" value="NZ_CAJTBI010000040.1"/>
</dbReference>
<protein>
    <submittedName>
        <fullName evidence="2">Uncharacterized protein</fullName>
    </submittedName>
</protein>
<feature type="transmembrane region" description="Helical" evidence="1">
    <location>
        <begin position="53"/>
        <end position="71"/>
    </location>
</feature>
<keyword evidence="1" id="KW-1133">Transmembrane helix</keyword>
<gene>
    <name evidence="2" type="ORF">E2R62_14010</name>
</gene>
<organism evidence="2">
    <name type="scientific">Citrobacter rodentium</name>
    <dbReference type="NCBI Taxonomy" id="67825"/>
    <lineage>
        <taxon>Bacteria</taxon>
        <taxon>Pseudomonadati</taxon>
        <taxon>Pseudomonadota</taxon>
        <taxon>Gammaproteobacteria</taxon>
        <taxon>Enterobacterales</taxon>
        <taxon>Enterobacteriaceae</taxon>
        <taxon>Citrobacter</taxon>
    </lineage>
</organism>
<proteinExistence type="predicted"/>
<name>A0A482PQD5_CITRO</name>
<feature type="transmembrane region" description="Helical" evidence="1">
    <location>
        <begin position="12"/>
        <end position="41"/>
    </location>
</feature>
<keyword evidence="1" id="KW-0812">Transmembrane</keyword>
<evidence type="ECO:0000313" key="2">
    <source>
        <dbReference type="EMBL" id="QBY29846.1"/>
    </source>
</evidence>
<sequence length="297" mass="32936">MAINNSEKRTLILYVAVVILSGYGLHDFSPVVSGTLVALITAARGFQVIKSGIPARIIFCLLLGCSVALIHTGWQQYGWVPGIFIIFAVMLCLTFWAPEQSEQEATAETLIPAEKERRAWQKQPGFTLRQLDSPYSFFSPAGTRRNGIVAYRLPDIVNYPSANDHDCDAWRFAFIERSLAVLPGGGYVTPVISGDVNTDQIFDWGIYAFRKVTGKHYGLRYKHACVEFPAGWLNSIAVVENTCRGSDWHTLLFCSAGSAVELDFSGTNISPEKLYAFAVLLSDAWGVRLTLRYANHN</sequence>